<dbReference type="InterPro" id="IPR002155">
    <property type="entry name" value="Thiolase"/>
</dbReference>
<dbReference type="PIRSF" id="PIRSF000429">
    <property type="entry name" value="Ac-CoA_Ac_transf"/>
    <property type="match status" value="1"/>
</dbReference>
<dbReference type="PANTHER" id="PTHR42870">
    <property type="entry name" value="ACETYL-COA C-ACETYLTRANSFERASE"/>
    <property type="match status" value="1"/>
</dbReference>
<evidence type="ECO:0000259" key="2">
    <source>
        <dbReference type="Pfam" id="PF22691"/>
    </source>
</evidence>
<gene>
    <name evidence="3" type="ORF">GLS40_12000</name>
</gene>
<feature type="domain" description="Thiolase C-terminal" evidence="2">
    <location>
        <begin position="232"/>
        <end position="377"/>
    </location>
</feature>
<keyword evidence="4" id="KW-1185">Reference proteome</keyword>
<reference evidence="3 4" key="1">
    <citation type="submission" date="2019-11" db="EMBL/GenBank/DDBJ databases">
        <title>Pseudooceanicola pacifica sp. nov., isolated from deep-sea sediment of the Pacific Ocean.</title>
        <authorList>
            <person name="Lyu L."/>
        </authorList>
    </citation>
    <scope>NUCLEOTIDE SEQUENCE [LARGE SCALE GENOMIC DNA]</scope>
    <source>
        <strain evidence="3 4">216_PA32_1</strain>
    </source>
</reference>
<dbReference type="Proteomes" id="UP000443843">
    <property type="component" value="Unassembled WGS sequence"/>
</dbReference>
<dbReference type="InterPro" id="IPR020616">
    <property type="entry name" value="Thiolase_N"/>
</dbReference>
<accession>A0A844WBX9</accession>
<evidence type="ECO:0000313" key="3">
    <source>
        <dbReference type="EMBL" id="MWB78753.1"/>
    </source>
</evidence>
<dbReference type="Pfam" id="PF22691">
    <property type="entry name" value="Thiolase_C_1"/>
    <property type="match status" value="1"/>
</dbReference>
<dbReference type="EMBL" id="WNXQ01000006">
    <property type="protein sequence ID" value="MWB78753.1"/>
    <property type="molecule type" value="Genomic_DNA"/>
</dbReference>
<dbReference type="SUPFAM" id="SSF53901">
    <property type="entry name" value="Thiolase-like"/>
    <property type="match status" value="2"/>
</dbReference>
<sequence length="379" mass="38635">MTWLRAAHATPFGRLEGSDPLSLMSEAATRVLAESGLERHDIDGLICGYATTLPHLMLATLFAETFGLSPRYAHGMQMGGATGAGMIHLARILVASGTCRNVLVVGGENRLTGQSRDTSVQTLAQVGHARGEVPAGATIPAYYALAAARYLHDTGATQEDLAALAVLMRANAARTPGAQLTAPLSVADVMASRPISEPLKLLDCCPISDGGAAVLVSAERGEGPAVRIAGAGQAHTHQHISEAPDDLALGARQSVARAYGEAGIGPDDVGYLAIYDSFTVTLAMLLEAVGLSAPGRAGRDGAAGRFDAGGALPLNTHGGLLSYGHCGVAGAMAHVAEALTQMTGRAGARQIAGQPAHGLVHGDGGVLSSHVSLVLERVS</sequence>
<proteinExistence type="predicted"/>
<dbReference type="GO" id="GO:0003988">
    <property type="term" value="F:acetyl-CoA C-acyltransferase activity"/>
    <property type="evidence" value="ECO:0007669"/>
    <property type="project" value="UniProtKB-ARBA"/>
</dbReference>
<name>A0A844WBX9_9RHOB</name>
<protein>
    <submittedName>
        <fullName evidence="3">Thiolase family protein</fullName>
    </submittedName>
</protein>
<dbReference type="AlphaFoldDB" id="A0A844WBX9"/>
<feature type="domain" description="Thiolase N-terminal" evidence="1">
    <location>
        <begin position="7"/>
        <end position="219"/>
    </location>
</feature>
<dbReference type="CDD" id="cd00829">
    <property type="entry name" value="SCP-x_thiolase"/>
    <property type="match status" value="1"/>
</dbReference>
<dbReference type="InterPro" id="IPR016039">
    <property type="entry name" value="Thiolase-like"/>
</dbReference>
<dbReference type="PANTHER" id="PTHR42870:SF1">
    <property type="entry name" value="NON-SPECIFIC LIPID-TRANSFER PROTEIN-LIKE 2"/>
    <property type="match status" value="1"/>
</dbReference>
<organism evidence="3 4">
    <name type="scientific">Pseudooceanicola pacificus</name>
    <dbReference type="NCBI Taxonomy" id="2676438"/>
    <lineage>
        <taxon>Bacteria</taxon>
        <taxon>Pseudomonadati</taxon>
        <taxon>Pseudomonadota</taxon>
        <taxon>Alphaproteobacteria</taxon>
        <taxon>Rhodobacterales</taxon>
        <taxon>Paracoccaceae</taxon>
        <taxon>Pseudooceanicola</taxon>
    </lineage>
</organism>
<dbReference type="RefSeq" id="WP_160382968.1">
    <property type="nucleotide sequence ID" value="NZ_WNXQ01000006.1"/>
</dbReference>
<evidence type="ECO:0000259" key="1">
    <source>
        <dbReference type="Pfam" id="PF00108"/>
    </source>
</evidence>
<dbReference type="InterPro" id="IPR055140">
    <property type="entry name" value="Thiolase_C_2"/>
</dbReference>
<evidence type="ECO:0000313" key="4">
    <source>
        <dbReference type="Proteomes" id="UP000443843"/>
    </source>
</evidence>
<dbReference type="Gene3D" id="3.40.47.10">
    <property type="match status" value="1"/>
</dbReference>
<comment type="caution">
    <text evidence="3">The sequence shown here is derived from an EMBL/GenBank/DDBJ whole genome shotgun (WGS) entry which is preliminary data.</text>
</comment>
<dbReference type="Pfam" id="PF00108">
    <property type="entry name" value="Thiolase_N"/>
    <property type="match status" value="1"/>
</dbReference>